<organism evidence="1 2">
    <name type="scientific">Parascaris equorum</name>
    <name type="common">Equine roundworm</name>
    <dbReference type="NCBI Taxonomy" id="6256"/>
    <lineage>
        <taxon>Eukaryota</taxon>
        <taxon>Metazoa</taxon>
        <taxon>Ecdysozoa</taxon>
        <taxon>Nematoda</taxon>
        <taxon>Chromadorea</taxon>
        <taxon>Rhabditida</taxon>
        <taxon>Spirurina</taxon>
        <taxon>Ascaridomorpha</taxon>
        <taxon>Ascaridoidea</taxon>
        <taxon>Ascarididae</taxon>
        <taxon>Parascaris</taxon>
    </lineage>
</organism>
<dbReference type="WBParaSite" id="PEQ_0000048701-mRNA-1">
    <property type="protein sequence ID" value="PEQ_0000048701-mRNA-1"/>
    <property type="gene ID" value="PEQ_0000048701"/>
</dbReference>
<keyword evidence="1" id="KW-1185">Reference proteome</keyword>
<proteinExistence type="predicted"/>
<evidence type="ECO:0000313" key="1">
    <source>
        <dbReference type="Proteomes" id="UP000887564"/>
    </source>
</evidence>
<protein>
    <submittedName>
        <fullName evidence="2">Uncharacterized protein</fullName>
    </submittedName>
</protein>
<accession>A0A914R220</accession>
<dbReference type="AlphaFoldDB" id="A0A914R220"/>
<name>A0A914R220_PAREQ</name>
<sequence>MPNCAKFSVCSINFHSFCTVFPRLPFLCDLHQQLSHSGSAAITHAFNKH</sequence>
<reference evidence="2" key="1">
    <citation type="submission" date="2022-11" db="UniProtKB">
        <authorList>
            <consortium name="WormBaseParasite"/>
        </authorList>
    </citation>
    <scope>IDENTIFICATION</scope>
</reference>
<dbReference type="Proteomes" id="UP000887564">
    <property type="component" value="Unplaced"/>
</dbReference>
<evidence type="ECO:0000313" key="2">
    <source>
        <dbReference type="WBParaSite" id="PEQ_0000048701-mRNA-1"/>
    </source>
</evidence>